<accession>A0A8J3DY53</accession>
<dbReference type="GO" id="GO:0043565">
    <property type="term" value="F:sequence-specific DNA binding"/>
    <property type="evidence" value="ECO:0007669"/>
    <property type="project" value="TreeGrafter"/>
</dbReference>
<reference evidence="6" key="1">
    <citation type="journal article" date="2014" name="Int. J. Syst. Evol. Microbiol.">
        <title>Complete genome sequence of Corynebacterium casei LMG S-19264T (=DSM 44701T), isolated from a smear-ripened cheese.</title>
        <authorList>
            <consortium name="US DOE Joint Genome Institute (JGI-PGF)"/>
            <person name="Walter F."/>
            <person name="Albersmeier A."/>
            <person name="Kalinowski J."/>
            <person name="Ruckert C."/>
        </authorList>
    </citation>
    <scope>NUCLEOTIDE SEQUENCE</scope>
    <source>
        <strain evidence="6">CCM 7684</strain>
    </source>
</reference>
<comment type="similarity">
    <text evidence="1">Belongs to the LysR transcriptional regulatory family.</text>
</comment>
<dbReference type="PROSITE" id="PS50931">
    <property type="entry name" value="HTH_LYSR"/>
    <property type="match status" value="1"/>
</dbReference>
<dbReference type="PANTHER" id="PTHR30537">
    <property type="entry name" value="HTH-TYPE TRANSCRIPTIONAL REGULATOR"/>
    <property type="match status" value="1"/>
</dbReference>
<dbReference type="CDD" id="cd08432">
    <property type="entry name" value="PBP2_GcdR_TrpI_HvrB_AmpR_like"/>
    <property type="match status" value="1"/>
</dbReference>
<evidence type="ECO:0000313" key="7">
    <source>
        <dbReference type="Proteomes" id="UP000602745"/>
    </source>
</evidence>
<name>A0A8J3DY53_9RHOB</name>
<dbReference type="Gene3D" id="3.40.190.10">
    <property type="entry name" value="Periplasmic binding protein-like II"/>
    <property type="match status" value="2"/>
</dbReference>
<dbReference type="AlphaFoldDB" id="A0A8J3DY53"/>
<dbReference type="RefSeq" id="WP_188410421.1">
    <property type="nucleotide sequence ID" value="NZ_BMCP01000003.1"/>
</dbReference>
<dbReference type="Pfam" id="PF00126">
    <property type="entry name" value="HTH_1"/>
    <property type="match status" value="1"/>
</dbReference>
<evidence type="ECO:0000256" key="4">
    <source>
        <dbReference type="ARBA" id="ARBA00023163"/>
    </source>
</evidence>
<dbReference type="FunFam" id="1.10.10.10:FF:000001">
    <property type="entry name" value="LysR family transcriptional regulator"/>
    <property type="match status" value="1"/>
</dbReference>
<dbReference type="InterPro" id="IPR036390">
    <property type="entry name" value="WH_DNA-bd_sf"/>
</dbReference>
<keyword evidence="3" id="KW-0238">DNA-binding</keyword>
<evidence type="ECO:0000256" key="3">
    <source>
        <dbReference type="ARBA" id="ARBA00023125"/>
    </source>
</evidence>
<dbReference type="SUPFAM" id="SSF53850">
    <property type="entry name" value="Periplasmic binding protein-like II"/>
    <property type="match status" value="1"/>
</dbReference>
<evidence type="ECO:0000259" key="5">
    <source>
        <dbReference type="PROSITE" id="PS50931"/>
    </source>
</evidence>
<dbReference type="InterPro" id="IPR005119">
    <property type="entry name" value="LysR_subst-bd"/>
</dbReference>
<keyword evidence="4" id="KW-0804">Transcription</keyword>
<evidence type="ECO:0000313" key="6">
    <source>
        <dbReference type="EMBL" id="GGE49235.1"/>
    </source>
</evidence>
<dbReference type="GO" id="GO:0006351">
    <property type="term" value="P:DNA-templated transcription"/>
    <property type="evidence" value="ECO:0007669"/>
    <property type="project" value="TreeGrafter"/>
</dbReference>
<feature type="domain" description="HTH lysR-type" evidence="5">
    <location>
        <begin position="4"/>
        <end position="61"/>
    </location>
</feature>
<keyword evidence="7" id="KW-1185">Reference proteome</keyword>
<dbReference type="PANTHER" id="PTHR30537:SF74">
    <property type="entry name" value="HTH-TYPE TRANSCRIPTIONAL REGULATOR TRPI"/>
    <property type="match status" value="1"/>
</dbReference>
<dbReference type="InterPro" id="IPR000847">
    <property type="entry name" value="LysR_HTH_N"/>
</dbReference>
<dbReference type="Gene3D" id="1.10.10.10">
    <property type="entry name" value="Winged helix-like DNA-binding domain superfamily/Winged helix DNA-binding domain"/>
    <property type="match status" value="1"/>
</dbReference>
<dbReference type="InterPro" id="IPR058163">
    <property type="entry name" value="LysR-type_TF_proteobact-type"/>
</dbReference>
<evidence type="ECO:0000256" key="2">
    <source>
        <dbReference type="ARBA" id="ARBA00023015"/>
    </source>
</evidence>
<dbReference type="InterPro" id="IPR036388">
    <property type="entry name" value="WH-like_DNA-bd_sf"/>
</dbReference>
<dbReference type="Proteomes" id="UP000602745">
    <property type="component" value="Unassembled WGS sequence"/>
</dbReference>
<reference evidence="6" key="2">
    <citation type="submission" date="2020-09" db="EMBL/GenBank/DDBJ databases">
        <authorList>
            <person name="Sun Q."/>
            <person name="Sedlacek I."/>
        </authorList>
    </citation>
    <scope>NUCLEOTIDE SEQUENCE</scope>
    <source>
        <strain evidence="6">CCM 7684</strain>
    </source>
</reference>
<dbReference type="EMBL" id="BMCP01000003">
    <property type="protein sequence ID" value="GGE49235.1"/>
    <property type="molecule type" value="Genomic_DNA"/>
</dbReference>
<keyword evidence="2" id="KW-0805">Transcription regulation</keyword>
<protein>
    <submittedName>
        <fullName evidence="6">Transcriptional regulator</fullName>
    </submittedName>
</protein>
<dbReference type="Pfam" id="PF03466">
    <property type="entry name" value="LysR_substrate"/>
    <property type="match status" value="1"/>
</dbReference>
<dbReference type="PRINTS" id="PR00039">
    <property type="entry name" value="HTHLYSR"/>
</dbReference>
<sequence length="293" mass="32718">MKLPPLNGVRTFEVAGRLRNFSKAANELHVTPGAVSRQIRKLEDHLGVDLFVRGSTELSLTEAGRLYLETVQDSLSRLEAGTRAIGAAADARPLLIWGSRFFIRLWLIPRLPDFHTRFPGQEVTIASAMPSDPMPAEFDVAIRLCDKAPPGLNADTLVRRSLTPVCSPAYLAASPPLDAIEDLEHHTLLQTPGGKGDWQKWFNCLRPQNLAMPHEITFTSTDIAYSAALDGLGIVLGRRGFFESDVAKGRLVMPFPEFCDMDDAFLMLYRDRRPVPKRIALFRSWILEQLQPD</sequence>
<comment type="caution">
    <text evidence="6">The sequence shown here is derived from an EMBL/GenBank/DDBJ whole genome shotgun (WGS) entry which is preliminary data.</text>
</comment>
<evidence type="ECO:0000256" key="1">
    <source>
        <dbReference type="ARBA" id="ARBA00009437"/>
    </source>
</evidence>
<proteinExistence type="inferred from homology"/>
<dbReference type="SUPFAM" id="SSF46785">
    <property type="entry name" value="Winged helix' DNA-binding domain"/>
    <property type="match status" value="1"/>
</dbReference>
<dbReference type="GO" id="GO:0003700">
    <property type="term" value="F:DNA-binding transcription factor activity"/>
    <property type="evidence" value="ECO:0007669"/>
    <property type="project" value="InterPro"/>
</dbReference>
<gene>
    <name evidence="6" type="ORF">GCM10007276_27960</name>
</gene>
<organism evidence="6 7">
    <name type="scientific">Agaricicola taiwanensis</name>
    <dbReference type="NCBI Taxonomy" id="591372"/>
    <lineage>
        <taxon>Bacteria</taxon>
        <taxon>Pseudomonadati</taxon>
        <taxon>Pseudomonadota</taxon>
        <taxon>Alphaproteobacteria</taxon>
        <taxon>Rhodobacterales</taxon>
        <taxon>Paracoccaceae</taxon>
        <taxon>Agaricicola</taxon>
    </lineage>
</organism>